<organism evidence="1 2">
    <name type="scientific">Xanthomarina spongicola</name>
    <dbReference type="NCBI Taxonomy" id="570520"/>
    <lineage>
        <taxon>Bacteria</taxon>
        <taxon>Pseudomonadati</taxon>
        <taxon>Bacteroidota</taxon>
        <taxon>Flavobacteriia</taxon>
        <taxon>Flavobacteriales</taxon>
        <taxon>Flavobacteriaceae</taxon>
        <taxon>Xanthomarina</taxon>
    </lineage>
</organism>
<comment type="caution">
    <text evidence="1">The sequence shown here is derived from an EMBL/GenBank/DDBJ whole genome shotgun (WGS) entry which is preliminary data.</text>
</comment>
<dbReference type="OrthoDB" id="1116938at2"/>
<dbReference type="Proteomes" id="UP000245430">
    <property type="component" value="Unassembled WGS sequence"/>
</dbReference>
<sequence length="278" mass="32039">MNKAIYFLIFVLIYSCNNNSKSQLNHSSAKKYLHLSHTRTNKNPKMDSVIETIDYTKYDMLWLGGDLAKSTSISRNAITHVDSIFNLGSTNTLWSLGNHDYRNLSLVKEHTNRLPYYSYHKNGITFLVLDTQDSLSNIVGKQMQLVRKVVDTLKHSSHLLILHHKLIWMYNNPELESRVKKTSNGKIGDCFHCINPNNFYSDIYPLLLKTKQKGIEVICIGGDIGYKTKEFEYVTPEGVYFLASGIKFNHNSENKGLVFEHDILTKKLKWDFVLLPML</sequence>
<evidence type="ECO:0000313" key="1">
    <source>
        <dbReference type="EMBL" id="PWK20577.1"/>
    </source>
</evidence>
<proteinExistence type="predicted"/>
<evidence type="ECO:0008006" key="3">
    <source>
        <dbReference type="Google" id="ProtNLM"/>
    </source>
</evidence>
<dbReference type="EMBL" id="QGGP01000001">
    <property type="protein sequence ID" value="PWK20577.1"/>
    <property type="molecule type" value="Genomic_DNA"/>
</dbReference>
<name>A0A316DQR5_9FLAO</name>
<reference evidence="1 2" key="1">
    <citation type="submission" date="2018-05" db="EMBL/GenBank/DDBJ databases">
        <title>Genomic Encyclopedia of Archaeal and Bacterial Type Strains, Phase II (KMG-II): from individual species to whole genera.</title>
        <authorList>
            <person name="Goeker M."/>
        </authorList>
    </citation>
    <scope>NUCLEOTIDE SEQUENCE [LARGE SCALE GENOMIC DNA]</scope>
    <source>
        <strain evidence="1 2">DSM 22637</strain>
    </source>
</reference>
<dbReference type="PROSITE" id="PS51257">
    <property type="entry name" value="PROKAR_LIPOPROTEIN"/>
    <property type="match status" value="1"/>
</dbReference>
<dbReference type="SUPFAM" id="SSF56300">
    <property type="entry name" value="Metallo-dependent phosphatases"/>
    <property type="match status" value="1"/>
</dbReference>
<dbReference type="AlphaFoldDB" id="A0A316DQR5"/>
<gene>
    <name evidence="1" type="ORF">LX78_00279</name>
</gene>
<evidence type="ECO:0000313" key="2">
    <source>
        <dbReference type="Proteomes" id="UP000245430"/>
    </source>
</evidence>
<dbReference type="Gene3D" id="3.60.21.10">
    <property type="match status" value="1"/>
</dbReference>
<dbReference type="InterPro" id="IPR029052">
    <property type="entry name" value="Metallo-depent_PP-like"/>
</dbReference>
<keyword evidence="2" id="KW-1185">Reference proteome</keyword>
<protein>
    <recommendedName>
        <fullName evidence="3">Calcineurin-like phosphoesterase family protein</fullName>
    </recommendedName>
</protein>
<dbReference type="RefSeq" id="WP_109680844.1">
    <property type="nucleotide sequence ID" value="NZ_QGGP01000001.1"/>
</dbReference>
<accession>A0A316DQR5</accession>